<feature type="domain" description="CCHC-type" evidence="3">
    <location>
        <begin position="249"/>
        <end position="264"/>
    </location>
</feature>
<dbReference type="SUPFAM" id="SSF57756">
    <property type="entry name" value="Retrovirus zinc finger-like domains"/>
    <property type="match status" value="1"/>
</dbReference>
<accession>A0AA88XR10</accession>
<dbReference type="InterPro" id="IPR036875">
    <property type="entry name" value="Znf_CCHC_sf"/>
</dbReference>
<dbReference type="GO" id="GO:0008270">
    <property type="term" value="F:zinc ion binding"/>
    <property type="evidence" value="ECO:0007669"/>
    <property type="project" value="UniProtKB-KW"/>
</dbReference>
<gene>
    <name evidence="4" type="ORF">FSP39_009826</name>
</gene>
<feature type="compositionally biased region" description="Polar residues" evidence="2">
    <location>
        <begin position="214"/>
        <end position="231"/>
    </location>
</feature>
<dbReference type="AlphaFoldDB" id="A0AA88XR10"/>
<dbReference type="SMART" id="SM00343">
    <property type="entry name" value="ZnF_C2HC"/>
    <property type="match status" value="1"/>
</dbReference>
<keyword evidence="5" id="KW-1185">Reference proteome</keyword>
<protein>
    <recommendedName>
        <fullName evidence="3">CCHC-type domain-containing protein</fullName>
    </recommendedName>
</protein>
<dbReference type="Pfam" id="PF00098">
    <property type="entry name" value="zf-CCHC"/>
    <property type="match status" value="1"/>
</dbReference>
<feature type="compositionally biased region" description="Basic residues" evidence="2">
    <location>
        <begin position="197"/>
        <end position="207"/>
    </location>
</feature>
<dbReference type="InterPro" id="IPR001878">
    <property type="entry name" value="Znf_CCHC"/>
</dbReference>
<dbReference type="EMBL" id="VSWD01000010">
    <property type="protein sequence ID" value="KAK3090183.1"/>
    <property type="molecule type" value="Genomic_DNA"/>
</dbReference>
<reference evidence="4" key="1">
    <citation type="submission" date="2019-08" db="EMBL/GenBank/DDBJ databases">
        <title>The improved chromosome-level genome for the pearl oyster Pinctada fucata martensii using PacBio sequencing and Hi-C.</title>
        <authorList>
            <person name="Zheng Z."/>
        </authorList>
    </citation>
    <scope>NUCLEOTIDE SEQUENCE</scope>
    <source>
        <strain evidence="4">ZZ-2019</strain>
        <tissue evidence="4">Adductor muscle</tissue>
    </source>
</reference>
<dbReference type="Proteomes" id="UP001186944">
    <property type="component" value="Unassembled WGS sequence"/>
</dbReference>
<keyword evidence="1" id="KW-0863">Zinc-finger</keyword>
<evidence type="ECO:0000256" key="1">
    <source>
        <dbReference type="PROSITE-ProRule" id="PRU00047"/>
    </source>
</evidence>
<keyword evidence="1" id="KW-0862">Zinc</keyword>
<dbReference type="GO" id="GO:0003676">
    <property type="term" value="F:nucleic acid binding"/>
    <property type="evidence" value="ECO:0007669"/>
    <property type="project" value="InterPro"/>
</dbReference>
<evidence type="ECO:0000313" key="5">
    <source>
        <dbReference type="Proteomes" id="UP001186944"/>
    </source>
</evidence>
<organism evidence="4 5">
    <name type="scientific">Pinctada imbricata</name>
    <name type="common">Atlantic pearl-oyster</name>
    <name type="synonym">Pinctada martensii</name>
    <dbReference type="NCBI Taxonomy" id="66713"/>
    <lineage>
        <taxon>Eukaryota</taxon>
        <taxon>Metazoa</taxon>
        <taxon>Spiralia</taxon>
        <taxon>Lophotrochozoa</taxon>
        <taxon>Mollusca</taxon>
        <taxon>Bivalvia</taxon>
        <taxon>Autobranchia</taxon>
        <taxon>Pteriomorphia</taxon>
        <taxon>Pterioida</taxon>
        <taxon>Pterioidea</taxon>
        <taxon>Pteriidae</taxon>
        <taxon>Pinctada</taxon>
    </lineage>
</organism>
<evidence type="ECO:0000313" key="4">
    <source>
        <dbReference type="EMBL" id="KAK3090183.1"/>
    </source>
</evidence>
<feature type="region of interest" description="Disordered" evidence="2">
    <location>
        <begin position="194"/>
        <end position="233"/>
    </location>
</feature>
<dbReference type="Gene3D" id="4.10.60.10">
    <property type="entry name" value="Zinc finger, CCHC-type"/>
    <property type="match status" value="1"/>
</dbReference>
<evidence type="ECO:0000256" key="2">
    <source>
        <dbReference type="SAM" id="MobiDB-lite"/>
    </source>
</evidence>
<evidence type="ECO:0000259" key="3">
    <source>
        <dbReference type="PROSITE" id="PS50158"/>
    </source>
</evidence>
<sequence>MRVVLSNKYDSKMCKVIRAFATQSVYGKILLFFVMSIPIDANIIVDNSRDSSPPDNAESASFAAFELFKSYLDRKLDTFKRDITQDSDQKSQDIAKKLKLEHSYQFKYEGNKKQYEFNDHLNSEVLKIARAAEKRDFSSVQKLCDEISKEIHKRNKCIKLADKSPAGWETVKEYLSDDLASDSEDEKRIRAAESRAMRARKQKKSLGVRKSDSRPSTQASRSDATSGSISNPFRPYRKYVSVAKSTDVCFACNEKGHWRKDCQKINKQSQ</sequence>
<comment type="caution">
    <text evidence="4">The sequence shown here is derived from an EMBL/GenBank/DDBJ whole genome shotgun (WGS) entry which is preliminary data.</text>
</comment>
<proteinExistence type="predicted"/>
<keyword evidence="1" id="KW-0479">Metal-binding</keyword>
<dbReference type="PROSITE" id="PS50158">
    <property type="entry name" value="ZF_CCHC"/>
    <property type="match status" value="1"/>
</dbReference>
<name>A0AA88XR10_PINIB</name>